<sequence>MPRQTITTPDAPHSPLFSQGVRAGSQVFVSGTTGIDVSTGRMAGDDIRAQTRQALGNCEAILRAAGASLDDVVEVGVLLSDPGDFAGMNEEYARWFPTEPPARYAARLGAEVPGLLVSIRMTASLA</sequence>
<dbReference type="InterPro" id="IPR006175">
    <property type="entry name" value="YjgF/YER057c/UK114"/>
</dbReference>
<name>A0ABR8MHZ0_9ACTN</name>
<dbReference type="Pfam" id="PF01042">
    <property type="entry name" value="Ribonuc_L-PSP"/>
    <property type="match status" value="1"/>
</dbReference>
<dbReference type="RefSeq" id="WP_191198442.1">
    <property type="nucleotide sequence ID" value="NZ_BAAAPA010000003.1"/>
</dbReference>
<evidence type="ECO:0000313" key="2">
    <source>
        <dbReference type="Proteomes" id="UP000649289"/>
    </source>
</evidence>
<organism evidence="1 2">
    <name type="scientific">Nocardioides hwasunensis</name>
    <dbReference type="NCBI Taxonomy" id="397258"/>
    <lineage>
        <taxon>Bacteria</taxon>
        <taxon>Bacillati</taxon>
        <taxon>Actinomycetota</taxon>
        <taxon>Actinomycetes</taxon>
        <taxon>Propionibacteriales</taxon>
        <taxon>Nocardioidaceae</taxon>
        <taxon>Nocardioides</taxon>
    </lineage>
</organism>
<dbReference type="InterPro" id="IPR035959">
    <property type="entry name" value="RutC-like_sf"/>
</dbReference>
<dbReference type="PANTHER" id="PTHR11803:SF39">
    <property type="entry name" value="2-IMINOBUTANOATE_2-IMINOPROPANOATE DEAMINASE"/>
    <property type="match status" value="1"/>
</dbReference>
<reference evidence="1 2" key="1">
    <citation type="submission" date="2020-09" db="EMBL/GenBank/DDBJ databases">
        <title>novel species in genus Nocardioides.</title>
        <authorList>
            <person name="Zhang G."/>
        </authorList>
    </citation>
    <scope>NUCLEOTIDE SEQUENCE [LARGE SCALE GENOMIC DNA]</scope>
    <source>
        <strain evidence="1 2">19197</strain>
    </source>
</reference>
<dbReference type="CDD" id="cd00448">
    <property type="entry name" value="YjgF_YER057c_UK114_family"/>
    <property type="match status" value="1"/>
</dbReference>
<gene>
    <name evidence="1" type="ORF">IEZ25_05760</name>
</gene>
<keyword evidence="2" id="KW-1185">Reference proteome</keyword>
<evidence type="ECO:0000313" key="1">
    <source>
        <dbReference type="EMBL" id="MBD3914114.1"/>
    </source>
</evidence>
<proteinExistence type="predicted"/>
<dbReference type="Proteomes" id="UP000649289">
    <property type="component" value="Unassembled WGS sequence"/>
</dbReference>
<protein>
    <submittedName>
        <fullName evidence="1">RidA family protein</fullName>
    </submittedName>
</protein>
<accession>A0ABR8MHZ0</accession>
<dbReference type="EMBL" id="JACXYY010000002">
    <property type="protein sequence ID" value="MBD3914114.1"/>
    <property type="molecule type" value="Genomic_DNA"/>
</dbReference>
<comment type="caution">
    <text evidence="1">The sequence shown here is derived from an EMBL/GenBank/DDBJ whole genome shotgun (WGS) entry which is preliminary data.</text>
</comment>
<dbReference type="PANTHER" id="PTHR11803">
    <property type="entry name" value="2-IMINOBUTANOATE/2-IMINOPROPANOATE DEAMINASE RIDA"/>
    <property type="match status" value="1"/>
</dbReference>
<dbReference type="Gene3D" id="3.30.1330.40">
    <property type="entry name" value="RutC-like"/>
    <property type="match status" value="1"/>
</dbReference>
<dbReference type="SUPFAM" id="SSF55298">
    <property type="entry name" value="YjgF-like"/>
    <property type="match status" value="1"/>
</dbReference>